<dbReference type="Proteomes" id="UP000276133">
    <property type="component" value="Unassembled WGS sequence"/>
</dbReference>
<dbReference type="EMBL" id="REGN01000599">
    <property type="protein sequence ID" value="RNA40744.1"/>
    <property type="molecule type" value="Genomic_DNA"/>
</dbReference>
<evidence type="ECO:0000313" key="1">
    <source>
        <dbReference type="EMBL" id="RNA40744.1"/>
    </source>
</evidence>
<feature type="non-terminal residue" evidence="1">
    <location>
        <position position="62"/>
    </location>
</feature>
<protein>
    <submittedName>
        <fullName evidence="1">Uncharacterized protein</fullName>
    </submittedName>
</protein>
<organism evidence="1 2">
    <name type="scientific">Brachionus plicatilis</name>
    <name type="common">Marine rotifer</name>
    <name type="synonym">Brachionus muelleri</name>
    <dbReference type="NCBI Taxonomy" id="10195"/>
    <lineage>
        <taxon>Eukaryota</taxon>
        <taxon>Metazoa</taxon>
        <taxon>Spiralia</taxon>
        <taxon>Gnathifera</taxon>
        <taxon>Rotifera</taxon>
        <taxon>Eurotatoria</taxon>
        <taxon>Monogononta</taxon>
        <taxon>Pseudotrocha</taxon>
        <taxon>Ploima</taxon>
        <taxon>Brachionidae</taxon>
        <taxon>Brachionus</taxon>
    </lineage>
</organism>
<name>A0A3M7SY90_BRAPC</name>
<evidence type="ECO:0000313" key="2">
    <source>
        <dbReference type="Proteomes" id="UP000276133"/>
    </source>
</evidence>
<accession>A0A3M7SY90</accession>
<keyword evidence="2" id="KW-1185">Reference proteome</keyword>
<gene>
    <name evidence="1" type="ORF">BpHYR1_011868</name>
</gene>
<proteinExistence type="predicted"/>
<dbReference type="AlphaFoldDB" id="A0A3M7SY90"/>
<reference evidence="1 2" key="1">
    <citation type="journal article" date="2018" name="Sci. Rep.">
        <title>Genomic signatures of local adaptation to the degree of environmental predictability in rotifers.</title>
        <authorList>
            <person name="Franch-Gras L."/>
            <person name="Hahn C."/>
            <person name="Garcia-Roger E.M."/>
            <person name="Carmona M.J."/>
            <person name="Serra M."/>
            <person name="Gomez A."/>
        </authorList>
    </citation>
    <scope>NUCLEOTIDE SEQUENCE [LARGE SCALE GENOMIC DNA]</scope>
    <source>
        <strain evidence="1">HYR1</strain>
    </source>
</reference>
<sequence length="62" mass="7096">MRFFLNAINSKFNNASSLQIGQDQLIQFVHLNKKNFDCNFQTLLPSRLTGSLWHISGNSVKL</sequence>
<comment type="caution">
    <text evidence="1">The sequence shown here is derived from an EMBL/GenBank/DDBJ whole genome shotgun (WGS) entry which is preliminary data.</text>
</comment>